<accession>A0A9P6US50</accession>
<evidence type="ECO:0000313" key="2">
    <source>
        <dbReference type="Proteomes" id="UP000738325"/>
    </source>
</evidence>
<reference evidence="1" key="1">
    <citation type="journal article" date="2020" name="Fungal Divers.">
        <title>Resolving the Mortierellaceae phylogeny through synthesis of multi-gene phylogenetics and phylogenomics.</title>
        <authorList>
            <person name="Vandepol N."/>
            <person name="Liber J."/>
            <person name="Desiro A."/>
            <person name="Na H."/>
            <person name="Kennedy M."/>
            <person name="Barry K."/>
            <person name="Grigoriev I.V."/>
            <person name="Miller A.N."/>
            <person name="O'Donnell K."/>
            <person name="Stajich J.E."/>
            <person name="Bonito G."/>
        </authorList>
    </citation>
    <scope>NUCLEOTIDE SEQUENCE</scope>
    <source>
        <strain evidence="1">REB-010B</strain>
    </source>
</reference>
<dbReference type="EMBL" id="JAAAIP010000454">
    <property type="protein sequence ID" value="KAG0316856.1"/>
    <property type="molecule type" value="Genomic_DNA"/>
</dbReference>
<sequence>MATISAEYQALGQSFQSLRNIKGHWDGGDSNPAVDNFNGEKHQTLQKLGEYFGRRGTPASAILQAMGQPDEVKQSMDEAFHASLMPGPMLGGTGANPAIANATGAGLGDMSTTMMPTTTKDASSQVMYFIYKWRGNHDYLWFKIDAVKEAVIESSWYHAME</sequence>
<organism evidence="1 2">
    <name type="scientific">Dissophora globulifera</name>
    <dbReference type="NCBI Taxonomy" id="979702"/>
    <lineage>
        <taxon>Eukaryota</taxon>
        <taxon>Fungi</taxon>
        <taxon>Fungi incertae sedis</taxon>
        <taxon>Mucoromycota</taxon>
        <taxon>Mortierellomycotina</taxon>
        <taxon>Mortierellomycetes</taxon>
        <taxon>Mortierellales</taxon>
        <taxon>Mortierellaceae</taxon>
        <taxon>Dissophora</taxon>
    </lineage>
</organism>
<dbReference type="Proteomes" id="UP000738325">
    <property type="component" value="Unassembled WGS sequence"/>
</dbReference>
<name>A0A9P6US50_9FUNG</name>
<keyword evidence="2" id="KW-1185">Reference proteome</keyword>
<dbReference type="OrthoDB" id="5580129at2759"/>
<proteinExistence type="predicted"/>
<protein>
    <submittedName>
        <fullName evidence="1">Uncharacterized protein</fullName>
    </submittedName>
</protein>
<gene>
    <name evidence="1" type="ORF">BGZ99_006627</name>
</gene>
<comment type="caution">
    <text evidence="1">The sequence shown here is derived from an EMBL/GenBank/DDBJ whole genome shotgun (WGS) entry which is preliminary data.</text>
</comment>
<dbReference type="AlphaFoldDB" id="A0A9P6US50"/>
<evidence type="ECO:0000313" key="1">
    <source>
        <dbReference type="EMBL" id="KAG0316856.1"/>
    </source>
</evidence>